<dbReference type="GO" id="GO:0003677">
    <property type="term" value="F:DNA binding"/>
    <property type="evidence" value="ECO:0007669"/>
    <property type="project" value="InterPro"/>
</dbReference>
<evidence type="ECO:0008006" key="3">
    <source>
        <dbReference type="Google" id="ProtNLM"/>
    </source>
</evidence>
<keyword evidence="2" id="KW-1185">Reference proteome</keyword>
<comment type="caution">
    <text evidence="1">The sequence shown here is derived from an EMBL/GenBank/DDBJ whole genome shotgun (WGS) entry which is preliminary data.</text>
</comment>
<dbReference type="STRING" id="445971.ANASTE_00689"/>
<organism evidence="1 2">
    <name type="scientific">Anaerofustis stercorihominis DSM 17244</name>
    <dbReference type="NCBI Taxonomy" id="445971"/>
    <lineage>
        <taxon>Bacteria</taxon>
        <taxon>Bacillati</taxon>
        <taxon>Bacillota</taxon>
        <taxon>Clostridia</taxon>
        <taxon>Eubacteriales</taxon>
        <taxon>Eubacteriaceae</taxon>
        <taxon>Anaerofustis</taxon>
    </lineage>
</organism>
<evidence type="ECO:0000313" key="1">
    <source>
        <dbReference type="EMBL" id="EDS72974.1"/>
    </source>
</evidence>
<sequence>MTKIFYKYIDKTSNKIYYTYKVDKTNKKRGKIMFPNLDAEQARNKLTNEMTAKNLNLSRVSYESKKKTGKFNIHEAKRLCKIFKCSFDYLFMTEDEINKDVG</sequence>
<accession>B1C7I7</accession>
<protein>
    <recommendedName>
        <fullName evidence="3">HTH cro/C1-type domain-containing protein</fullName>
    </recommendedName>
</protein>
<name>B1C7I7_9FIRM</name>
<proteinExistence type="predicted"/>
<dbReference type="EMBL" id="ABIL02000005">
    <property type="protein sequence ID" value="EDS72974.1"/>
    <property type="molecule type" value="Genomic_DNA"/>
</dbReference>
<dbReference type="Gene3D" id="1.10.260.40">
    <property type="entry name" value="lambda repressor-like DNA-binding domains"/>
    <property type="match status" value="1"/>
</dbReference>
<dbReference type="InterPro" id="IPR010982">
    <property type="entry name" value="Lambda_DNA-bd_dom_sf"/>
</dbReference>
<dbReference type="AlphaFoldDB" id="B1C7I7"/>
<reference evidence="1" key="1">
    <citation type="submission" date="2008-01" db="EMBL/GenBank/DDBJ databases">
        <authorList>
            <person name="Fulton L."/>
            <person name="Clifton S."/>
            <person name="Fulton B."/>
            <person name="Xu J."/>
            <person name="Minx P."/>
            <person name="Pepin K.H."/>
            <person name="Johnson M."/>
            <person name="Thiruvilangam P."/>
            <person name="Bhonagiri V."/>
            <person name="Nash W.E."/>
            <person name="Mardis E.R."/>
            <person name="Wilson R.K."/>
        </authorList>
    </citation>
    <scope>NUCLEOTIDE SEQUENCE [LARGE SCALE GENOMIC DNA]</scope>
    <source>
        <strain evidence="1">DSM 17244</strain>
    </source>
</reference>
<dbReference type="Proteomes" id="UP000005178">
    <property type="component" value="Unassembled WGS sequence"/>
</dbReference>
<reference evidence="1" key="2">
    <citation type="submission" date="2013-08" db="EMBL/GenBank/DDBJ databases">
        <title>Draft genome sequence of Anaerofustis stercorihominis (DSM 17244).</title>
        <authorList>
            <person name="Sudarsanam P."/>
            <person name="Ley R."/>
            <person name="Guruge J."/>
            <person name="Turnbaugh P.J."/>
            <person name="Mahowald M."/>
            <person name="Liep D."/>
            <person name="Gordon J."/>
        </authorList>
    </citation>
    <scope>NUCLEOTIDE SEQUENCE</scope>
    <source>
        <strain evidence="1">DSM 17244</strain>
    </source>
</reference>
<dbReference type="HOGENOM" id="CLU_2271547_0_0_9"/>
<gene>
    <name evidence="1" type="ORF">ANASTE_00689</name>
</gene>
<evidence type="ECO:0000313" key="2">
    <source>
        <dbReference type="Proteomes" id="UP000005178"/>
    </source>
</evidence>